<dbReference type="Gene3D" id="3.40.50.850">
    <property type="entry name" value="Isochorismatase-like"/>
    <property type="match status" value="1"/>
</dbReference>
<sequence>MTEYPPINVRLAVNRVDFNLITNDGIQPRLYTPGEEISSQPDFLRGHGTYVDEEKTLRASVAGILEKVNKLISIRPLKARYNGEIGDLIVGRITEVQQKRWKVDVNAKLDAVLLLSSVNLPGGELRRRSAEDEQTMRRYLQEGDLICAEVQSIFADGSLSLHTRVLKYGKLSQGIMLKVPPMLIQRKKTHYHNLENGATLILGNNGLETGSREVVSRDMDACFNAFDKDGDGFLSISEFDLICRALFRNDRGKIYGLEEDQLHAVYSIFDLKGDGLIDREEFEVCWNRWIKVCTRPKSAFLIVDVQNDFISGSLNIKHCAAQHDGSEVIDPINRLLETVPFDAVFYSLDWHPVDHVSFIDNLHLREVDISSNISKEAARVYDTVTFRGPPLLKQRLWPRHCVQDSWGAELHKDLKIVDNAIKIYKGTNPEVDSYSVFWDNKKLTETTLSSQLQEKGATDIYICGLAYDVCVGATAVDALTSGYRTILIDDCSRGVDLVDIEKTKATVIGSNGVIVNSSQVKAMVEGRDRRPELGYKLALEIKHKLSLGE</sequence>
<dbReference type="Pfam" id="PF21266">
    <property type="entry name" value="S1_RRP4"/>
    <property type="match status" value="1"/>
</dbReference>
<dbReference type="GO" id="GO:0008936">
    <property type="term" value="F:nicotinamidase activity"/>
    <property type="evidence" value="ECO:0007669"/>
    <property type="project" value="UniProtKB-EC"/>
</dbReference>
<dbReference type="FunFam" id="2.40.50.140:FF:000038">
    <property type="entry name" value="Exosome complex component RRP4"/>
    <property type="match status" value="1"/>
</dbReference>
<dbReference type="PROSITE" id="PS50222">
    <property type="entry name" value="EF_HAND_2"/>
    <property type="match status" value="2"/>
</dbReference>
<dbReference type="InterPro" id="IPR012340">
    <property type="entry name" value="NA-bd_OB-fold"/>
</dbReference>
<protein>
    <recommendedName>
        <fullName evidence="13">nicotinamidase</fullName>
        <ecNumber evidence="13">3.5.1.19</ecNumber>
    </recommendedName>
    <alternativeName>
        <fullName evidence="14">Nicotinamide deamidase</fullName>
    </alternativeName>
</protein>
<organism evidence="16 17">
    <name type="scientific">Pogonomyrmex barbatus</name>
    <name type="common">red harvester ant</name>
    <dbReference type="NCBI Taxonomy" id="144034"/>
    <lineage>
        <taxon>Eukaryota</taxon>
        <taxon>Metazoa</taxon>
        <taxon>Ecdysozoa</taxon>
        <taxon>Arthropoda</taxon>
        <taxon>Hexapoda</taxon>
        <taxon>Insecta</taxon>
        <taxon>Pterygota</taxon>
        <taxon>Neoptera</taxon>
        <taxon>Endopterygota</taxon>
        <taxon>Hymenoptera</taxon>
        <taxon>Apocrita</taxon>
        <taxon>Aculeata</taxon>
        <taxon>Formicoidea</taxon>
        <taxon>Formicidae</taxon>
        <taxon>Myrmicinae</taxon>
        <taxon>Pogonomyrmex</taxon>
    </lineage>
</organism>
<evidence type="ECO:0000256" key="10">
    <source>
        <dbReference type="ARBA" id="ARBA00022884"/>
    </source>
</evidence>
<evidence type="ECO:0000256" key="2">
    <source>
        <dbReference type="ARBA" id="ARBA00006336"/>
    </source>
</evidence>
<dbReference type="SUPFAM" id="SSF50249">
    <property type="entry name" value="Nucleic acid-binding proteins"/>
    <property type="match status" value="1"/>
</dbReference>
<comment type="pathway">
    <text evidence="12">Cofactor biosynthesis; nicotinate biosynthesis; nicotinate from nicotinamide: step 1/1.</text>
</comment>
<dbReference type="RefSeq" id="XP_011636431.1">
    <property type="nucleotide sequence ID" value="XM_011638129.2"/>
</dbReference>
<evidence type="ECO:0000256" key="9">
    <source>
        <dbReference type="ARBA" id="ARBA00022837"/>
    </source>
</evidence>
<keyword evidence="10" id="KW-0694">RNA-binding</keyword>
<dbReference type="CTD" id="42348"/>
<dbReference type="GO" id="GO:0005509">
    <property type="term" value="F:calcium ion binding"/>
    <property type="evidence" value="ECO:0007669"/>
    <property type="project" value="InterPro"/>
</dbReference>
<evidence type="ECO:0000256" key="5">
    <source>
        <dbReference type="ARBA" id="ARBA00022642"/>
    </source>
</evidence>
<comment type="subcellular location">
    <subcellularLocation>
        <location evidence="1">Nucleus</location>
    </subcellularLocation>
</comment>
<dbReference type="CDD" id="cd05789">
    <property type="entry name" value="S1_Rrp4"/>
    <property type="match status" value="1"/>
</dbReference>
<dbReference type="AlphaFoldDB" id="A0A6I9W4V1"/>
<dbReference type="SUPFAM" id="SSF47473">
    <property type="entry name" value="EF-hand"/>
    <property type="match status" value="1"/>
</dbReference>
<evidence type="ECO:0000256" key="7">
    <source>
        <dbReference type="ARBA" id="ARBA00022801"/>
    </source>
</evidence>
<keyword evidence="7" id="KW-0378">Hydrolase</keyword>
<keyword evidence="6" id="KW-0479">Metal-binding</keyword>
<dbReference type="Gene3D" id="1.10.238.10">
    <property type="entry name" value="EF-hand"/>
    <property type="match status" value="1"/>
</dbReference>
<comment type="similarity">
    <text evidence="2">Belongs to the isochorismatase family.</text>
</comment>
<evidence type="ECO:0000256" key="4">
    <source>
        <dbReference type="ARBA" id="ARBA00022552"/>
    </source>
</evidence>
<evidence type="ECO:0000256" key="1">
    <source>
        <dbReference type="ARBA" id="ARBA00004123"/>
    </source>
</evidence>
<dbReference type="EC" id="3.5.1.19" evidence="13"/>
<reference evidence="17" key="1">
    <citation type="submission" date="2025-08" db="UniProtKB">
        <authorList>
            <consortium name="RefSeq"/>
        </authorList>
    </citation>
    <scope>IDENTIFICATION</scope>
</reference>
<keyword evidence="11" id="KW-0539">Nucleus</keyword>
<dbReference type="InterPro" id="IPR052347">
    <property type="entry name" value="Isochorismatase_Nicotinamidase"/>
</dbReference>
<keyword evidence="16" id="KW-1185">Reference proteome</keyword>
<dbReference type="PANTHER" id="PTHR11080">
    <property type="entry name" value="PYRAZINAMIDASE/NICOTINAMIDASE"/>
    <property type="match status" value="1"/>
</dbReference>
<dbReference type="Gene3D" id="2.40.50.100">
    <property type="match status" value="1"/>
</dbReference>
<dbReference type="InterPro" id="IPR011992">
    <property type="entry name" value="EF-hand-dom_pair"/>
</dbReference>
<feature type="domain" description="EF-hand" evidence="15">
    <location>
        <begin position="257"/>
        <end position="292"/>
    </location>
</feature>
<dbReference type="InterPro" id="IPR025721">
    <property type="entry name" value="Exosome_cplx_N_dom"/>
</dbReference>
<dbReference type="OrthoDB" id="167809at2759"/>
<evidence type="ECO:0000256" key="8">
    <source>
        <dbReference type="ARBA" id="ARBA00022835"/>
    </source>
</evidence>
<dbReference type="SUPFAM" id="SSF54791">
    <property type="entry name" value="Eukaryotic type KH-domain (KH-domain type I)"/>
    <property type="match status" value="1"/>
</dbReference>
<dbReference type="GeneID" id="105426748"/>
<keyword evidence="5" id="KW-0662">Pyridine nucleotide biosynthesis</keyword>
<keyword evidence="9" id="KW-0106">Calcium</keyword>
<dbReference type="PANTHER" id="PTHR11080:SF2">
    <property type="entry name" value="LD05707P"/>
    <property type="match status" value="1"/>
</dbReference>
<evidence type="ECO:0000256" key="11">
    <source>
        <dbReference type="ARBA" id="ARBA00023242"/>
    </source>
</evidence>
<dbReference type="InterPro" id="IPR048565">
    <property type="entry name" value="S1_RRP4"/>
</dbReference>
<dbReference type="GO" id="GO:0006364">
    <property type="term" value="P:rRNA processing"/>
    <property type="evidence" value="ECO:0007669"/>
    <property type="project" value="UniProtKB-KW"/>
</dbReference>
<dbReference type="SMART" id="SM00054">
    <property type="entry name" value="EFh"/>
    <property type="match status" value="2"/>
</dbReference>
<dbReference type="PROSITE" id="PS00018">
    <property type="entry name" value="EF_HAND_1"/>
    <property type="match status" value="1"/>
</dbReference>
<dbReference type="CDD" id="cd01011">
    <property type="entry name" value="nicotinamidase"/>
    <property type="match status" value="1"/>
</dbReference>
<dbReference type="SUPFAM" id="SSF110324">
    <property type="entry name" value="Ribosomal L27 protein-like"/>
    <property type="match status" value="1"/>
</dbReference>
<dbReference type="Pfam" id="PF00857">
    <property type="entry name" value="Isochorismatase"/>
    <property type="match status" value="1"/>
</dbReference>
<dbReference type="InterPro" id="IPR036380">
    <property type="entry name" value="Isochorismatase-like_sf"/>
</dbReference>
<evidence type="ECO:0000256" key="13">
    <source>
        <dbReference type="ARBA" id="ARBA00039017"/>
    </source>
</evidence>
<dbReference type="InterPro" id="IPR000868">
    <property type="entry name" value="Isochorismatase-like_dom"/>
</dbReference>
<evidence type="ECO:0000256" key="3">
    <source>
        <dbReference type="ARBA" id="ARBA00009155"/>
    </source>
</evidence>
<gene>
    <name evidence="17" type="primary">LOC105426748</name>
</gene>
<dbReference type="GO" id="GO:0005634">
    <property type="term" value="C:nucleus"/>
    <property type="evidence" value="ECO:0007669"/>
    <property type="project" value="UniProtKB-SubCell"/>
</dbReference>
<comment type="similarity">
    <text evidence="3">Belongs to the RRP4 family.</text>
</comment>
<dbReference type="InterPro" id="IPR018247">
    <property type="entry name" value="EF_Hand_1_Ca_BS"/>
</dbReference>
<dbReference type="InterPro" id="IPR003029">
    <property type="entry name" value="S1_domain"/>
</dbReference>
<dbReference type="Pfam" id="PF13499">
    <property type="entry name" value="EF-hand_7"/>
    <property type="match status" value="1"/>
</dbReference>
<dbReference type="InterPro" id="IPR002048">
    <property type="entry name" value="EF_hand_dom"/>
</dbReference>
<keyword evidence="4" id="KW-0698">rRNA processing</keyword>
<dbReference type="Proteomes" id="UP000504615">
    <property type="component" value="Unplaced"/>
</dbReference>
<dbReference type="Pfam" id="PF14382">
    <property type="entry name" value="ECR1_N"/>
    <property type="match status" value="1"/>
</dbReference>
<evidence type="ECO:0000313" key="16">
    <source>
        <dbReference type="Proteomes" id="UP000504615"/>
    </source>
</evidence>
<evidence type="ECO:0000256" key="12">
    <source>
        <dbReference type="ARBA" id="ARBA00037900"/>
    </source>
</evidence>
<dbReference type="GO" id="GO:0000178">
    <property type="term" value="C:exosome (RNase complex)"/>
    <property type="evidence" value="ECO:0007669"/>
    <property type="project" value="UniProtKB-KW"/>
</dbReference>
<dbReference type="GO" id="GO:0019363">
    <property type="term" value="P:pyridine nucleotide biosynthetic process"/>
    <property type="evidence" value="ECO:0007669"/>
    <property type="project" value="UniProtKB-KW"/>
</dbReference>
<dbReference type="SUPFAM" id="SSF52499">
    <property type="entry name" value="Isochorismatase-like hydrolases"/>
    <property type="match status" value="1"/>
</dbReference>
<dbReference type="CDD" id="cd00051">
    <property type="entry name" value="EFh"/>
    <property type="match status" value="1"/>
</dbReference>
<evidence type="ECO:0000313" key="17">
    <source>
        <dbReference type="RefSeq" id="XP_011636431.1"/>
    </source>
</evidence>
<evidence type="ECO:0000259" key="15">
    <source>
        <dbReference type="PROSITE" id="PS50222"/>
    </source>
</evidence>
<dbReference type="SMART" id="SM00316">
    <property type="entry name" value="S1"/>
    <property type="match status" value="1"/>
</dbReference>
<dbReference type="Gene3D" id="2.40.50.140">
    <property type="entry name" value="Nucleic acid-binding proteins"/>
    <property type="match status" value="1"/>
</dbReference>
<dbReference type="InterPro" id="IPR036612">
    <property type="entry name" value="KH_dom_type_1_sf"/>
</dbReference>
<feature type="domain" description="EF-hand" evidence="15">
    <location>
        <begin position="214"/>
        <end position="249"/>
    </location>
</feature>
<accession>A0A6I9W4V1</accession>
<proteinExistence type="inferred from homology"/>
<keyword evidence="8" id="KW-0271">Exosome</keyword>
<dbReference type="GO" id="GO:0003723">
    <property type="term" value="F:RNA binding"/>
    <property type="evidence" value="ECO:0007669"/>
    <property type="project" value="UniProtKB-KW"/>
</dbReference>
<evidence type="ECO:0000256" key="14">
    <source>
        <dbReference type="ARBA" id="ARBA00043224"/>
    </source>
</evidence>
<evidence type="ECO:0000256" key="6">
    <source>
        <dbReference type="ARBA" id="ARBA00022723"/>
    </source>
</evidence>
<name>A0A6I9W4V1_9HYME</name>